<protein>
    <submittedName>
        <fullName evidence="2">Uncharacterized protein</fullName>
    </submittedName>
</protein>
<accession>A0A0N5ACC2</accession>
<name>A0A0N5ACC2_9BILA</name>
<proteinExistence type="predicted"/>
<evidence type="ECO:0000313" key="2">
    <source>
        <dbReference type="WBParaSite" id="SMUV_0000179801-mRNA-1"/>
    </source>
</evidence>
<reference evidence="2" key="1">
    <citation type="submission" date="2017-02" db="UniProtKB">
        <authorList>
            <consortium name="WormBaseParasite"/>
        </authorList>
    </citation>
    <scope>IDENTIFICATION</scope>
</reference>
<dbReference type="AlphaFoldDB" id="A0A0N5ACC2"/>
<dbReference type="WBParaSite" id="SMUV_0000179801-mRNA-1">
    <property type="protein sequence ID" value="SMUV_0000179801-mRNA-1"/>
    <property type="gene ID" value="SMUV_0000179801"/>
</dbReference>
<sequence>METVGESMSLHLSPASAVRLLEFLLHVMSHLKRKTFHQSSCVYLGLGLAIGLCWRSGVGMELGIVLCSRSDSGLGLAIGLRSCLGLGLAIGLC</sequence>
<evidence type="ECO:0000313" key="1">
    <source>
        <dbReference type="Proteomes" id="UP000046393"/>
    </source>
</evidence>
<organism evidence="1 2">
    <name type="scientific">Syphacia muris</name>
    <dbReference type="NCBI Taxonomy" id="451379"/>
    <lineage>
        <taxon>Eukaryota</taxon>
        <taxon>Metazoa</taxon>
        <taxon>Ecdysozoa</taxon>
        <taxon>Nematoda</taxon>
        <taxon>Chromadorea</taxon>
        <taxon>Rhabditida</taxon>
        <taxon>Spirurina</taxon>
        <taxon>Oxyuridomorpha</taxon>
        <taxon>Oxyuroidea</taxon>
        <taxon>Oxyuridae</taxon>
        <taxon>Syphacia</taxon>
    </lineage>
</organism>
<keyword evidence="1" id="KW-1185">Reference proteome</keyword>
<dbReference type="Proteomes" id="UP000046393">
    <property type="component" value="Unplaced"/>
</dbReference>